<comment type="caution">
    <text evidence="1">The sequence shown here is derived from an EMBL/GenBank/DDBJ whole genome shotgun (WGS) entry which is preliminary data.</text>
</comment>
<name>A0A0F9THC4_9ZZZZ</name>
<organism evidence="1">
    <name type="scientific">marine sediment metagenome</name>
    <dbReference type="NCBI Taxonomy" id="412755"/>
    <lineage>
        <taxon>unclassified sequences</taxon>
        <taxon>metagenomes</taxon>
        <taxon>ecological metagenomes</taxon>
    </lineage>
</organism>
<evidence type="ECO:0000313" key="1">
    <source>
        <dbReference type="EMBL" id="KKN48371.1"/>
    </source>
</evidence>
<proteinExistence type="predicted"/>
<accession>A0A0F9THC4</accession>
<protein>
    <submittedName>
        <fullName evidence="1">Uncharacterized protein</fullName>
    </submittedName>
</protein>
<dbReference type="EMBL" id="LAZR01001224">
    <property type="protein sequence ID" value="KKN48371.1"/>
    <property type="molecule type" value="Genomic_DNA"/>
</dbReference>
<reference evidence="1" key="1">
    <citation type="journal article" date="2015" name="Nature">
        <title>Complex archaea that bridge the gap between prokaryotes and eukaryotes.</title>
        <authorList>
            <person name="Spang A."/>
            <person name="Saw J.H."/>
            <person name="Jorgensen S.L."/>
            <person name="Zaremba-Niedzwiedzka K."/>
            <person name="Martijn J."/>
            <person name="Lind A.E."/>
            <person name="van Eijk R."/>
            <person name="Schleper C."/>
            <person name="Guy L."/>
            <person name="Ettema T.J."/>
        </authorList>
    </citation>
    <scope>NUCLEOTIDE SEQUENCE</scope>
</reference>
<dbReference type="AlphaFoldDB" id="A0A0F9THC4"/>
<sequence length="67" mass="7711">MIKTRVLDSHNADRDYILQLQFNGTDVVLRPHELVAEVRVSLAEKIAALLFEKIEPKILEVLKEVEL</sequence>
<gene>
    <name evidence="1" type="ORF">LCGC14_0653180</name>
</gene>